<dbReference type="PANTHER" id="PTHR22572">
    <property type="entry name" value="SUGAR-1-PHOSPHATE GUANYL TRANSFERASE"/>
    <property type="match status" value="1"/>
</dbReference>
<dbReference type="SUPFAM" id="SSF53448">
    <property type="entry name" value="Nucleotide-diphospho-sugar transferases"/>
    <property type="match status" value="1"/>
</dbReference>
<dbReference type="AlphaFoldDB" id="A0A932YWV0"/>
<name>A0A932YWV0_9BACT</name>
<evidence type="ECO:0000313" key="3">
    <source>
        <dbReference type="Proteomes" id="UP000704960"/>
    </source>
</evidence>
<organism evidence="2 3">
    <name type="scientific">Candidatus Sungiibacteriota bacterium</name>
    <dbReference type="NCBI Taxonomy" id="2750080"/>
    <lineage>
        <taxon>Bacteria</taxon>
        <taxon>Candidatus Sungiibacteriota</taxon>
    </lineage>
</organism>
<dbReference type="InterPro" id="IPR005835">
    <property type="entry name" value="NTP_transferase_dom"/>
</dbReference>
<sequence length="226" mass="24718">MKTIILAGGRGTRLPHSARDIPKALVRVHGKTILDHQLDALAKHGLTDVRLSLGFRADQIIAHLAASGRGHIEYAVESEPLGTGGAVRFAAEGLTEPFLVLNGDTLADFDFSAILRAHETGTALMVSHWREDARDFGLLDVAKDRIQAFLEKPSEPQPGFINAGCYILHPEHLEGAPDTAFMLEQAIFPRLAGQGLLRTMRHRGFWTDLGTEERLAEVQGDESMLV</sequence>
<dbReference type="Proteomes" id="UP000704960">
    <property type="component" value="Unassembled WGS sequence"/>
</dbReference>
<dbReference type="Pfam" id="PF00483">
    <property type="entry name" value="NTP_transferase"/>
    <property type="match status" value="1"/>
</dbReference>
<evidence type="ECO:0000259" key="1">
    <source>
        <dbReference type="Pfam" id="PF00483"/>
    </source>
</evidence>
<feature type="domain" description="Nucleotidyl transferase" evidence="1">
    <location>
        <begin position="2"/>
        <end position="219"/>
    </location>
</feature>
<comment type="caution">
    <text evidence="2">The sequence shown here is derived from an EMBL/GenBank/DDBJ whole genome shotgun (WGS) entry which is preliminary data.</text>
</comment>
<evidence type="ECO:0000313" key="2">
    <source>
        <dbReference type="EMBL" id="MBI4132364.1"/>
    </source>
</evidence>
<dbReference type="Gene3D" id="3.90.550.10">
    <property type="entry name" value="Spore Coat Polysaccharide Biosynthesis Protein SpsA, Chain A"/>
    <property type="match status" value="1"/>
</dbReference>
<accession>A0A932YWV0</accession>
<dbReference type="InterPro" id="IPR050486">
    <property type="entry name" value="Mannose-1P_guanyltransferase"/>
</dbReference>
<dbReference type="CDD" id="cd04181">
    <property type="entry name" value="NTP_transferase"/>
    <property type="match status" value="1"/>
</dbReference>
<reference evidence="2" key="1">
    <citation type="submission" date="2020-07" db="EMBL/GenBank/DDBJ databases">
        <title>Huge and variable diversity of episymbiotic CPR bacteria and DPANN archaea in groundwater ecosystems.</title>
        <authorList>
            <person name="He C.Y."/>
            <person name="Keren R."/>
            <person name="Whittaker M."/>
            <person name="Farag I.F."/>
            <person name="Doudna J."/>
            <person name="Cate J.H.D."/>
            <person name="Banfield J.F."/>
        </authorList>
    </citation>
    <scope>NUCLEOTIDE SEQUENCE</scope>
    <source>
        <strain evidence="2">NC_groundwater_1226_Ag_S-0.1um_59_124</strain>
    </source>
</reference>
<dbReference type="InterPro" id="IPR029044">
    <property type="entry name" value="Nucleotide-diphossugar_trans"/>
</dbReference>
<proteinExistence type="predicted"/>
<gene>
    <name evidence="2" type="ORF">HY474_01895</name>
</gene>
<protein>
    <submittedName>
        <fullName evidence="2">Nucleotidyltransferase family protein</fullName>
    </submittedName>
</protein>
<dbReference type="EMBL" id="JACQMJ010000008">
    <property type="protein sequence ID" value="MBI4132364.1"/>
    <property type="molecule type" value="Genomic_DNA"/>
</dbReference>